<accession>A0ACC1HG14</accession>
<organism evidence="1 2">
    <name type="scientific">Spiromyces aspiralis</name>
    <dbReference type="NCBI Taxonomy" id="68401"/>
    <lineage>
        <taxon>Eukaryota</taxon>
        <taxon>Fungi</taxon>
        <taxon>Fungi incertae sedis</taxon>
        <taxon>Zoopagomycota</taxon>
        <taxon>Kickxellomycotina</taxon>
        <taxon>Kickxellomycetes</taxon>
        <taxon>Kickxellales</taxon>
        <taxon>Kickxellaceae</taxon>
        <taxon>Spiromyces</taxon>
    </lineage>
</organism>
<comment type="caution">
    <text evidence="1">The sequence shown here is derived from an EMBL/GenBank/DDBJ whole genome shotgun (WGS) entry which is preliminary data.</text>
</comment>
<sequence length="492" mass="54723">MDVVRLTLALLAKRHLDKADEVEASGPEGFEFGSKPSPYALFEDMPAHREQHDKGWITAIQSTFKELMKHLPEDARVSPGEATNIACRANSESHLFLDTFDRGYNEVIGVFPLSSMYFNHSCDPNCVYVGLPDGRLEIRTLYDVPKGAELSVSYVDLLQPREQRRRQLLLTRHFWCKCRRCSMPLSKSEDRFMDGILCRKCRRGVMIFEETKEVSDIDELMRDIEALNNEIQGKSAMCESCATEMPVTELVDVLKGAIEAYGSAFIALRERRNADAKAGFDEFLKKYDQKQVLHPYNSYLINAYIGLMQLGQMMDEPALSLTSGRQVVDRMSKSGALSPNSPELARYQAMLGRLYISVAKKKEEIPRQTPATKGLIRRYRIDGKGWIELAYNARYVALGQSHPLTVQLQQLSQTLLPRPPQAATPGPVAEAANSSGSNSADAAVAESSLEAAKKAKAKENKKPTIAQLQQTVKAAAAAAAAANGNNEEKQQE</sequence>
<evidence type="ECO:0000313" key="1">
    <source>
        <dbReference type="EMBL" id="KAJ1674581.1"/>
    </source>
</evidence>
<proteinExistence type="predicted"/>
<name>A0ACC1HG14_9FUNG</name>
<gene>
    <name evidence="1" type="ORF">EV182_002985</name>
</gene>
<protein>
    <submittedName>
        <fullName evidence="1">Uncharacterized protein</fullName>
    </submittedName>
</protein>
<keyword evidence="2" id="KW-1185">Reference proteome</keyword>
<reference evidence="1" key="1">
    <citation type="submission" date="2022-06" db="EMBL/GenBank/DDBJ databases">
        <title>Phylogenomic reconstructions and comparative analyses of Kickxellomycotina fungi.</title>
        <authorList>
            <person name="Reynolds N.K."/>
            <person name="Stajich J.E."/>
            <person name="Barry K."/>
            <person name="Grigoriev I.V."/>
            <person name="Crous P."/>
            <person name="Smith M.E."/>
        </authorList>
    </citation>
    <scope>NUCLEOTIDE SEQUENCE</scope>
    <source>
        <strain evidence="1">RSA 2271</strain>
    </source>
</reference>
<evidence type="ECO:0000313" key="2">
    <source>
        <dbReference type="Proteomes" id="UP001145114"/>
    </source>
</evidence>
<dbReference type="Proteomes" id="UP001145114">
    <property type="component" value="Unassembled WGS sequence"/>
</dbReference>
<dbReference type="EMBL" id="JAMZIH010005840">
    <property type="protein sequence ID" value="KAJ1674581.1"/>
    <property type="molecule type" value="Genomic_DNA"/>
</dbReference>